<comment type="caution">
    <text evidence="5">The sequence shown here is derived from an EMBL/GenBank/DDBJ whole genome shotgun (WGS) entry which is preliminary data.</text>
</comment>
<dbReference type="InterPro" id="IPR001789">
    <property type="entry name" value="Sig_transdc_resp-reg_receiver"/>
</dbReference>
<dbReference type="STRING" id="1116472.MGMO_61c00190"/>
<dbReference type="OrthoDB" id="9800897at2"/>
<dbReference type="AlphaFoldDB" id="V5C6C5"/>
<dbReference type="Pfam" id="PF00072">
    <property type="entry name" value="Response_reg"/>
    <property type="match status" value="1"/>
</dbReference>
<feature type="modified residue" description="4-aspartylphosphate" evidence="3">
    <location>
        <position position="73"/>
    </location>
</feature>
<dbReference type="InterPro" id="IPR011006">
    <property type="entry name" value="CheY-like_superfamily"/>
</dbReference>
<evidence type="ECO:0000256" key="3">
    <source>
        <dbReference type="PROSITE-ProRule" id="PRU00169"/>
    </source>
</evidence>
<organism evidence="5 6">
    <name type="scientific">Methyloglobulus morosus KoM1</name>
    <dbReference type="NCBI Taxonomy" id="1116472"/>
    <lineage>
        <taxon>Bacteria</taxon>
        <taxon>Pseudomonadati</taxon>
        <taxon>Pseudomonadota</taxon>
        <taxon>Gammaproteobacteria</taxon>
        <taxon>Methylococcales</taxon>
        <taxon>Methylococcaceae</taxon>
        <taxon>Methyloglobulus</taxon>
    </lineage>
</organism>
<name>V5C6C5_9GAMM</name>
<dbReference type="Gene3D" id="3.40.50.2300">
    <property type="match status" value="1"/>
</dbReference>
<keyword evidence="6" id="KW-1185">Reference proteome</keyword>
<reference evidence="5 6" key="1">
    <citation type="journal article" date="2013" name="Genome Announc.">
        <title>Draft Genome Sequence of the Methanotrophic Gammaproteobacterium Methyloglobulus morosus DSM 22980 Strain KoM1.</title>
        <authorList>
            <person name="Poehlein A."/>
            <person name="Deutzmann J.S."/>
            <person name="Daniel R."/>
            <person name="Simeonova D.D."/>
        </authorList>
    </citation>
    <scope>NUCLEOTIDE SEQUENCE [LARGE SCALE GENOMIC DNA]</scope>
    <source>
        <strain evidence="5 6">KoM1</strain>
    </source>
</reference>
<dbReference type="PANTHER" id="PTHR45339">
    <property type="entry name" value="HYBRID SIGNAL TRANSDUCTION HISTIDINE KINASE J"/>
    <property type="match status" value="1"/>
</dbReference>
<dbReference type="GO" id="GO:0000160">
    <property type="term" value="P:phosphorelay signal transduction system"/>
    <property type="evidence" value="ECO:0007669"/>
    <property type="project" value="UniProtKB-KW"/>
</dbReference>
<evidence type="ECO:0000313" key="6">
    <source>
        <dbReference type="Proteomes" id="UP000017842"/>
    </source>
</evidence>
<dbReference type="Proteomes" id="UP000017842">
    <property type="component" value="Unassembled WGS sequence"/>
</dbReference>
<dbReference type="SUPFAM" id="SSF52172">
    <property type="entry name" value="CheY-like"/>
    <property type="match status" value="1"/>
</dbReference>
<dbReference type="CDD" id="cd17546">
    <property type="entry name" value="REC_hyHK_CKI1_RcsC-like"/>
    <property type="match status" value="1"/>
</dbReference>
<gene>
    <name evidence="5" type="ORF">MGMO_61c00190</name>
</gene>
<dbReference type="PROSITE" id="PS50110">
    <property type="entry name" value="RESPONSE_REGULATORY"/>
    <property type="match status" value="1"/>
</dbReference>
<dbReference type="eggNOG" id="COG0784">
    <property type="taxonomic scope" value="Bacteria"/>
</dbReference>
<keyword evidence="2" id="KW-0902">Two-component regulatory system</keyword>
<dbReference type="PANTHER" id="PTHR45339:SF1">
    <property type="entry name" value="HYBRID SIGNAL TRANSDUCTION HISTIDINE KINASE J"/>
    <property type="match status" value="1"/>
</dbReference>
<sequence>MKMNNFSFTGFRNELPHLSFFSALVVDDYGPAKRLLEASLSNLPQIGEIDLADSGEEALIKAGRKQYDLIFLDVTMPGLDGFETCVRIREIKGYEITPIVMVSGNASPDSFSKWADSGCTSYVTKPIKQESFRRLNMKMFSWLEEFKAA</sequence>
<accession>V5C6C5</accession>
<dbReference type="SMART" id="SM00448">
    <property type="entry name" value="REC"/>
    <property type="match status" value="1"/>
</dbReference>
<dbReference type="EMBL" id="AYLO01000059">
    <property type="protein sequence ID" value="ESS72308.1"/>
    <property type="molecule type" value="Genomic_DNA"/>
</dbReference>
<dbReference type="RefSeq" id="WP_023494659.1">
    <property type="nucleotide sequence ID" value="NZ_AYLO01000059.1"/>
</dbReference>
<keyword evidence="1 3" id="KW-0597">Phosphoprotein</keyword>
<evidence type="ECO:0000259" key="4">
    <source>
        <dbReference type="PROSITE" id="PS50110"/>
    </source>
</evidence>
<feature type="domain" description="Response regulatory" evidence="4">
    <location>
        <begin position="22"/>
        <end position="140"/>
    </location>
</feature>
<evidence type="ECO:0000256" key="2">
    <source>
        <dbReference type="ARBA" id="ARBA00023012"/>
    </source>
</evidence>
<evidence type="ECO:0000313" key="5">
    <source>
        <dbReference type="EMBL" id="ESS72308.1"/>
    </source>
</evidence>
<protein>
    <submittedName>
        <fullName evidence="5">CheY subfamily protein</fullName>
    </submittedName>
</protein>
<proteinExistence type="predicted"/>
<evidence type="ECO:0000256" key="1">
    <source>
        <dbReference type="ARBA" id="ARBA00022553"/>
    </source>
</evidence>